<organism evidence="6 7">
    <name type="scientific">Anaeroselena agilis</name>
    <dbReference type="NCBI Taxonomy" id="3063788"/>
    <lineage>
        <taxon>Bacteria</taxon>
        <taxon>Bacillati</taxon>
        <taxon>Bacillota</taxon>
        <taxon>Negativicutes</taxon>
        <taxon>Acetonemataceae</taxon>
        <taxon>Anaeroselena</taxon>
    </lineage>
</organism>
<dbReference type="SMART" id="SM00448">
    <property type="entry name" value="REC"/>
    <property type="match status" value="1"/>
</dbReference>
<keyword evidence="7" id="KW-1185">Reference proteome</keyword>
<evidence type="ECO:0000256" key="1">
    <source>
        <dbReference type="ARBA" id="ARBA00023015"/>
    </source>
</evidence>
<comment type="caution">
    <text evidence="6">The sequence shown here is derived from an EMBL/GenBank/DDBJ whole genome shotgun (WGS) entry which is preliminary data.</text>
</comment>
<dbReference type="Pfam" id="PF00072">
    <property type="entry name" value="Response_reg"/>
    <property type="match status" value="1"/>
</dbReference>
<evidence type="ECO:0000256" key="4">
    <source>
        <dbReference type="PROSITE-ProRule" id="PRU00169"/>
    </source>
</evidence>
<accession>A0ABU3NS97</accession>
<keyword evidence="4" id="KW-0597">Phosphoprotein</keyword>
<evidence type="ECO:0000313" key="7">
    <source>
        <dbReference type="Proteomes" id="UP001254848"/>
    </source>
</evidence>
<evidence type="ECO:0000256" key="3">
    <source>
        <dbReference type="ARBA" id="ARBA00023163"/>
    </source>
</evidence>
<dbReference type="InterPro" id="IPR011006">
    <property type="entry name" value="CheY-like_superfamily"/>
</dbReference>
<dbReference type="Gene3D" id="2.40.50.1020">
    <property type="entry name" value="LytTr DNA-binding domain"/>
    <property type="match status" value="1"/>
</dbReference>
<dbReference type="EMBL" id="JAUOZS010000001">
    <property type="protein sequence ID" value="MDT8899700.1"/>
    <property type="molecule type" value="Genomic_DNA"/>
</dbReference>
<dbReference type="Pfam" id="PF04397">
    <property type="entry name" value="LytTR"/>
    <property type="match status" value="1"/>
</dbReference>
<dbReference type="SUPFAM" id="SSF52172">
    <property type="entry name" value="CheY-like"/>
    <property type="match status" value="1"/>
</dbReference>
<dbReference type="PROSITE" id="PS50110">
    <property type="entry name" value="RESPONSE_REGULATORY"/>
    <property type="match status" value="1"/>
</dbReference>
<dbReference type="PANTHER" id="PTHR48111">
    <property type="entry name" value="REGULATOR OF RPOS"/>
    <property type="match status" value="1"/>
</dbReference>
<name>A0ABU3NS97_9FIRM</name>
<protein>
    <submittedName>
        <fullName evidence="6">LytTR family DNA-binding domain-containing protein</fullName>
    </submittedName>
</protein>
<dbReference type="PANTHER" id="PTHR48111:SF69">
    <property type="entry name" value="RESPONSE REGULATOR RECEIVER"/>
    <property type="match status" value="1"/>
</dbReference>
<feature type="domain" description="Response regulatory" evidence="5">
    <location>
        <begin position="3"/>
        <end position="115"/>
    </location>
</feature>
<reference evidence="6 7" key="1">
    <citation type="submission" date="2023-07" db="EMBL/GenBank/DDBJ databases">
        <title>The novel representative of Negativicutes class, Anaeroselena agilis gen. nov. sp. nov.</title>
        <authorList>
            <person name="Prokofeva M.I."/>
            <person name="Elcheninov A.G."/>
            <person name="Klyukina A."/>
            <person name="Kublanov I.V."/>
            <person name="Frolov E.N."/>
            <person name="Podosokorskaya O.A."/>
        </authorList>
    </citation>
    <scope>NUCLEOTIDE SEQUENCE [LARGE SCALE GENOMIC DNA]</scope>
    <source>
        <strain evidence="6 7">4137-cl</strain>
    </source>
</reference>
<dbReference type="InterPro" id="IPR001789">
    <property type="entry name" value="Sig_transdc_resp-reg_receiver"/>
</dbReference>
<keyword evidence="3" id="KW-0804">Transcription</keyword>
<dbReference type="Proteomes" id="UP001254848">
    <property type="component" value="Unassembled WGS sequence"/>
</dbReference>
<dbReference type="RefSeq" id="WP_413778268.1">
    <property type="nucleotide sequence ID" value="NZ_JAUOZS010000001.1"/>
</dbReference>
<sequence length="260" mass="29239">MLKVMIVDDEAWALEELQDILGGHCTVAGAFDDPVEAVEGVARLEPDVVFLDIEMPEMNGFQAAGEILARRPQTGLVFATAYSQYAAKAFDLEAIDYLLKPFDPARVVQSLKRIEKRFALEGRYQSRGLSLAVHRELGGMKLSQVWLSDNGLLRMIPVASIDACFVRKADRHATVIASGAAYRSSYGLQEFMAQCDAKLIRCHRSCYVRPASVCSLKTGKDRTLWLRLCDWPEELPVSRQYRDDIFNELDMKKVRDRGST</sequence>
<evidence type="ECO:0000259" key="5">
    <source>
        <dbReference type="PROSITE" id="PS50110"/>
    </source>
</evidence>
<evidence type="ECO:0000313" key="6">
    <source>
        <dbReference type="EMBL" id="MDT8899700.1"/>
    </source>
</evidence>
<dbReference type="InterPro" id="IPR039420">
    <property type="entry name" value="WalR-like"/>
</dbReference>
<dbReference type="SMART" id="SM00850">
    <property type="entry name" value="LytTR"/>
    <property type="match status" value="1"/>
</dbReference>
<proteinExistence type="predicted"/>
<evidence type="ECO:0000256" key="2">
    <source>
        <dbReference type="ARBA" id="ARBA00023125"/>
    </source>
</evidence>
<dbReference type="GO" id="GO:0003677">
    <property type="term" value="F:DNA binding"/>
    <property type="evidence" value="ECO:0007669"/>
    <property type="project" value="UniProtKB-KW"/>
</dbReference>
<dbReference type="InterPro" id="IPR007492">
    <property type="entry name" value="LytTR_DNA-bd_dom"/>
</dbReference>
<keyword evidence="2 6" id="KW-0238">DNA-binding</keyword>
<feature type="modified residue" description="4-aspartylphosphate" evidence="4">
    <location>
        <position position="52"/>
    </location>
</feature>
<keyword evidence="1" id="KW-0805">Transcription regulation</keyword>
<gene>
    <name evidence="6" type="ORF">Q4T40_00370</name>
</gene>
<dbReference type="Gene3D" id="3.40.50.2300">
    <property type="match status" value="1"/>
</dbReference>